<dbReference type="AlphaFoldDB" id="A0A1G7UEG7"/>
<keyword evidence="1" id="KW-0812">Transmembrane</keyword>
<dbReference type="RefSeq" id="WP_089874624.1">
    <property type="nucleotide sequence ID" value="NZ_FNBH01000004.1"/>
</dbReference>
<feature type="transmembrane region" description="Helical" evidence="1">
    <location>
        <begin position="7"/>
        <end position="28"/>
    </location>
</feature>
<evidence type="ECO:0000313" key="3">
    <source>
        <dbReference type="Proteomes" id="UP000199203"/>
    </source>
</evidence>
<protein>
    <submittedName>
        <fullName evidence="2">Uncharacterized protein</fullName>
    </submittedName>
</protein>
<proteinExistence type="predicted"/>
<keyword evidence="1" id="KW-0472">Membrane</keyword>
<keyword evidence="1" id="KW-1133">Transmembrane helix</keyword>
<feature type="transmembrane region" description="Helical" evidence="1">
    <location>
        <begin position="40"/>
        <end position="72"/>
    </location>
</feature>
<name>A0A1G7UEG7_9FLAO</name>
<gene>
    <name evidence="2" type="ORF">SAMN05421825_3414</name>
</gene>
<dbReference type="OrthoDB" id="1259061at2"/>
<feature type="transmembrane region" description="Helical" evidence="1">
    <location>
        <begin position="118"/>
        <end position="137"/>
    </location>
</feature>
<organism evidence="2 3">
    <name type="scientific">Epilithonimonas hungarica</name>
    <dbReference type="NCBI Taxonomy" id="454006"/>
    <lineage>
        <taxon>Bacteria</taxon>
        <taxon>Pseudomonadati</taxon>
        <taxon>Bacteroidota</taxon>
        <taxon>Flavobacteriia</taxon>
        <taxon>Flavobacteriales</taxon>
        <taxon>Weeksellaceae</taxon>
        <taxon>Chryseobacterium group</taxon>
        <taxon>Epilithonimonas</taxon>
    </lineage>
</organism>
<sequence>MGKLTGYFTITWLIILIVSFLVSRFLLIQLLGLDDDSNEWWMAIITGISFIYSLKFVFFLTLSSVTIFLNLFKKIRNNWFLSLLTYSLIPLLTFSGMIIGDMIENGNSFEAIKSIAKFSGSLVLPHLACTLVCFLHFRKLMGNEKFN</sequence>
<keyword evidence="3" id="KW-1185">Reference proteome</keyword>
<reference evidence="3" key="1">
    <citation type="submission" date="2016-10" db="EMBL/GenBank/DDBJ databases">
        <authorList>
            <person name="Varghese N."/>
            <person name="Submissions S."/>
        </authorList>
    </citation>
    <scope>NUCLEOTIDE SEQUENCE [LARGE SCALE GENOMIC DNA]</scope>
    <source>
        <strain evidence="3">DSM 19684</strain>
    </source>
</reference>
<accession>A0A1G7UEG7</accession>
<dbReference type="EMBL" id="FNBH01000004">
    <property type="protein sequence ID" value="SDG45873.1"/>
    <property type="molecule type" value="Genomic_DNA"/>
</dbReference>
<feature type="transmembrane region" description="Helical" evidence="1">
    <location>
        <begin position="79"/>
        <end position="98"/>
    </location>
</feature>
<evidence type="ECO:0000313" key="2">
    <source>
        <dbReference type="EMBL" id="SDG45873.1"/>
    </source>
</evidence>
<dbReference type="Proteomes" id="UP000199203">
    <property type="component" value="Unassembled WGS sequence"/>
</dbReference>
<evidence type="ECO:0000256" key="1">
    <source>
        <dbReference type="SAM" id="Phobius"/>
    </source>
</evidence>
<dbReference type="STRING" id="454006.SAMN05421825_3414"/>